<proteinExistence type="predicted"/>
<evidence type="ECO:0000256" key="1">
    <source>
        <dbReference type="SAM" id="MobiDB-lite"/>
    </source>
</evidence>
<feature type="region of interest" description="Disordered" evidence="1">
    <location>
        <begin position="648"/>
        <end position="674"/>
    </location>
</feature>
<comment type="caution">
    <text evidence="2">The sequence shown here is derived from an EMBL/GenBank/DDBJ whole genome shotgun (WGS) entry which is preliminary data.</text>
</comment>
<reference evidence="2 3" key="1">
    <citation type="journal article" date="2019" name="Sci. Rep.">
        <title>Comparative genomics of chytrid fungi reveal insights into the obligate biotrophic and pathogenic lifestyle of Synchytrium endobioticum.</title>
        <authorList>
            <person name="van de Vossenberg B.T.L.H."/>
            <person name="Warris S."/>
            <person name="Nguyen H.D.T."/>
            <person name="van Gent-Pelzer M.P.E."/>
            <person name="Joly D.L."/>
            <person name="van de Geest H.C."/>
            <person name="Bonants P.J.M."/>
            <person name="Smith D.S."/>
            <person name="Levesque C.A."/>
            <person name="van der Lee T.A.J."/>
        </authorList>
    </citation>
    <scope>NUCLEOTIDE SEQUENCE [LARGE SCALE GENOMIC DNA]</scope>
    <source>
        <strain evidence="2 3">CBS 675.73</strain>
    </source>
</reference>
<protein>
    <submittedName>
        <fullName evidence="2">Uncharacterized protein</fullName>
    </submittedName>
</protein>
<dbReference type="InterPro" id="IPR052660">
    <property type="entry name" value="Erythrocyte_Invasion_ImmMod"/>
</dbReference>
<dbReference type="OrthoDB" id="2097916at2759"/>
<accession>A0A507FPG9</accession>
<dbReference type="EMBL" id="QEAP01000008">
    <property type="protein sequence ID" value="TPX78163.1"/>
    <property type="molecule type" value="Genomic_DNA"/>
</dbReference>
<feature type="compositionally biased region" description="Low complexity" evidence="1">
    <location>
        <begin position="310"/>
        <end position="356"/>
    </location>
</feature>
<name>A0A507FPG9_9FUNG</name>
<evidence type="ECO:0000313" key="2">
    <source>
        <dbReference type="EMBL" id="TPX78163.1"/>
    </source>
</evidence>
<dbReference type="STRING" id="246404.A0A507FPG9"/>
<feature type="compositionally biased region" description="Low complexity" evidence="1">
    <location>
        <begin position="648"/>
        <end position="669"/>
    </location>
</feature>
<feature type="region of interest" description="Disordered" evidence="1">
    <location>
        <begin position="290"/>
        <end position="356"/>
    </location>
</feature>
<dbReference type="PANTHER" id="PTHR16021:SF13">
    <property type="entry name" value="ETS DOMAIN-CONTAINING PROTEIN-RELATED"/>
    <property type="match status" value="1"/>
</dbReference>
<gene>
    <name evidence="2" type="ORF">CcCBS67573_g00589</name>
</gene>
<dbReference type="Proteomes" id="UP000320333">
    <property type="component" value="Unassembled WGS sequence"/>
</dbReference>
<dbReference type="AlphaFoldDB" id="A0A507FPG9"/>
<sequence length="916" mass="99414">MAPFREPRNEVAYEGTYTDAFQDMKHGVFMNQSITVDKDMMIERHVGLKYYGGPVVQSVKVLPIFYGDVVYQQELHSFYEFAVKSPIMDIIMTEYSPPDFPISHGSVLPALKISKNVQSLLDDLSDVKPLLRNLVSTGAIQPTVNTYFALHLAPGVNSSFSGGFACTDFCGYRTIDVSDISAAQHLYYSVIPDQTGACQGSCGGSSDPFENLCSLATHQLAEVVTNPAIGLATKDAAPLAWYDINGKKGEISDFCNGKADTAKDSNGKTWTVQKIWSNRLKKCISNYATAGSDSERLERREPQNKKSTKTTKTTTTRTTKTTKTTTTRTTKTTTTKANKSPTTTTSTKTTKTTTTKTTKTTTTTTTTAKAAAPTPNNAKNLNYYGGPVLAKINVVPIFYGAAADQSRTVDFYKYLVKSPYMDLMIQDSSVPAYPIEYGTVQSPVYITSNLKTSLDDEKDIWPFLRNLVKTGVITPTEFSYYPIHFQPKVSIQMGGKGSCVYFCGYHGTIDISDISDYKYMYYGVLPDQAGDCMGGCGDSWDAFENMCSVASHEFAEALTDPGVGLAGAYADPLGWYNPDLGENADICNAMSKKVTDPDNGNVWTVQAIWSNTGGQCLIAPLDAAPVVTTTAAPVATSKSTSSVVVAPSTTSQKPVTTTAKTTTASPQPTGSAGSDPTYYEGPILSYVYIYPIFYGSISDQEKLYNLYDALSFSSYMTLIGQEYSTADTTIGYGWINSPVSVTTSLKTTVDDVNDIVPMLKQMVTNGDIYPRANTYHPIHLAKGVQVTKGGLTSCVDFCSYHAAIDISDIGVTQFLYYSVIPDQTSCKAASTACSTASTVFDATSAVISREFVNAVTNPAMGAVTSVTTPLVGWYHSTKGDVGNLCTEEVSFTDWYSRTWNVRKVWSRSLQKCVVSA</sequence>
<evidence type="ECO:0000313" key="3">
    <source>
        <dbReference type="Proteomes" id="UP000320333"/>
    </source>
</evidence>
<dbReference type="PANTHER" id="PTHR16021">
    <property type="entry name" value="MANSC DOMAIN CONTAINING PROTEIN 1"/>
    <property type="match status" value="1"/>
</dbReference>
<keyword evidence="3" id="KW-1185">Reference proteome</keyword>
<organism evidence="2 3">
    <name type="scientific">Chytriomyces confervae</name>
    <dbReference type="NCBI Taxonomy" id="246404"/>
    <lineage>
        <taxon>Eukaryota</taxon>
        <taxon>Fungi</taxon>
        <taxon>Fungi incertae sedis</taxon>
        <taxon>Chytridiomycota</taxon>
        <taxon>Chytridiomycota incertae sedis</taxon>
        <taxon>Chytridiomycetes</taxon>
        <taxon>Chytridiales</taxon>
        <taxon>Chytriomycetaceae</taxon>
        <taxon>Chytriomyces</taxon>
    </lineage>
</organism>
<feature type="compositionally biased region" description="Basic and acidic residues" evidence="1">
    <location>
        <begin position="293"/>
        <end position="304"/>
    </location>
</feature>